<accession>B0DW77</accession>
<reference evidence="1 2" key="1">
    <citation type="journal article" date="2008" name="Nature">
        <title>The genome of Laccaria bicolor provides insights into mycorrhizal symbiosis.</title>
        <authorList>
            <person name="Martin F."/>
            <person name="Aerts A."/>
            <person name="Ahren D."/>
            <person name="Brun A."/>
            <person name="Danchin E.G.J."/>
            <person name="Duchaussoy F."/>
            <person name="Gibon J."/>
            <person name="Kohler A."/>
            <person name="Lindquist E."/>
            <person name="Pereda V."/>
            <person name="Salamov A."/>
            <person name="Shapiro H.J."/>
            <person name="Wuyts J."/>
            <person name="Blaudez D."/>
            <person name="Buee M."/>
            <person name="Brokstein P."/>
            <person name="Canbaeck B."/>
            <person name="Cohen D."/>
            <person name="Courty P.E."/>
            <person name="Coutinho P.M."/>
            <person name="Delaruelle C."/>
            <person name="Detter J.C."/>
            <person name="Deveau A."/>
            <person name="DiFazio S."/>
            <person name="Duplessis S."/>
            <person name="Fraissinet-Tachet L."/>
            <person name="Lucic E."/>
            <person name="Frey-Klett P."/>
            <person name="Fourrey C."/>
            <person name="Feussner I."/>
            <person name="Gay G."/>
            <person name="Grimwood J."/>
            <person name="Hoegger P.J."/>
            <person name="Jain P."/>
            <person name="Kilaru S."/>
            <person name="Labbe J."/>
            <person name="Lin Y.C."/>
            <person name="Legue V."/>
            <person name="Le Tacon F."/>
            <person name="Marmeisse R."/>
            <person name="Melayah D."/>
            <person name="Montanini B."/>
            <person name="Muratet M."/>
            <person name="Nehls U."/>
            <person name="Niculita-Hirzel H."/>
            <person name="Oudot-Le Secq M.P."/>
            <person name="Peter M."/>
            <person name="Quesneville H."/>
            <person name="Rajashekar B."/>
            <person name="Reich M."/>
            <person name="Rouhier N."/>
            <person name="Schmutz J."/>
            <person name="Yin T."/>
            <person name="Chalot M."/>
            <person name="Henrissat B."/>
            <person name="Kuees U."/>
            <person name="Lucas S."/>
            <person name="Van de Peer Y."/>
            <person name="Podila G.K."/>
            <person name="Polle A."/>
            <person name="Pukkila P.J."/>
            <person name="Richardson P.M."/>
            <person name="Rouze P."/>
            <person name="Sanders I.R."/>
            <person name="Stajich J.E."/>
            <person name="Tunlid A."/>
            <person name="Tuskan G."/>
            <person name="Grigoriev I.V."/>
        </authorList>
    </citation>
    <scope>NUCLEOTIDE SEQUENCE [LARGE SCALE GENOMIC DNA]</scope>
    <source>
        <strain evidence="2">S238N-H82 / ATCC MYA-4686</strain>
    </source>
</reference>
<evidence type="ECO:0000313" key="1">
    <source>
        <dbReference type="EMBL" id="EDR01136.1"/>
    </source>
</evidence>
<keyword evidence="2" id="KW-1185">Reference proteome</keyword>
<dbReference type="Proteomes" id="UP000001194">
    <property type="component" value="Unassembled WGS sequence"/>
</dbReference>
<dbReference type="RefSeq" id="XP_001888178.1">
    <property type="nucleotide sequence ID" value="XM_001888143.1"/>
</dbReference>
<protein>
    <submittedName>
        <fullName evidence="1">Predicted protein</fullName>
    </submittedName>
</protein>
<dbReference type="OrthoDB" id="3197409at2759"/>
<sequence>MLFVDVVIDMSRRTRRFAYDASGDGGRMIGCHQRCRIAVFPYLGGYTAKFQTDKMLEETPGVLTSFVQKIFKYLYETYDPNEEPQYLDLILTHCSEESNKAGLDIRINHKSVLLPGLKDYLVRAKEGASLAKVLFKDVFEVPEEGGGIVAGFFTVTRNLKFRIRVGPAQRVESVSFSAKYGRLIHYLIVP</sequence>
<name>B0DW77_LACBS</name>
<dbReference type="GeneID" id="6083871"/>
<dbReference type="KEGG" id="lbc:LACBIDRAFT_333532"/>
<evidence type="ECO:0000313" key="2">
    <source>
        <dbReference type="Proteomes" id="UP000001194"/>
    </source>
</evidence>
<gene>
    <name evidence="1" type="ORF">LACBIDRAFT_333532</name>
</gene>
<dbReference type="HOGENOM" id="CLU_1428243_0_0_1"/>
<dbReference type="InParanoid" id="B0DW77"/>
<dbReference type="AlphaFoldDB" id="B0DW77"/>
<dbReference type="EMBL" id="DS547142">
    <property type="protein sequence ID" value="EDR01136.1"/>
    <property type="molecule type" value="Genomic_DNA"/>
</dbReference>
<organism evidence="2">
    <name type="scientific">Laccaria bicolor (strain S238N-H82 / ATCC MYA-4686)</name>
    <name type="common">Bicoloured deceiver</name>
    <name type="synonym">Laccaria laccata var. bicolor</name>
    <dbReference type="NCBI Taxonomy" id="486041"/>
    <lineage>
        <taxon>Eukaryota</taxon>
        <taxon>Fungi</taxon>
        <taxon>Dikarya</taxon>
        <taxon>Basidiomycota</taxon>
        <taxon>Agaricomycotina</taxon>
        <taxon>Agaricomycetes</taxon>
        <taxon>Agaricomycetidae</taxon>
        <taxon>Agaricales</taxon>
        <taxon>Agaricineae</taxon>
        <taxon>Hydnangiaceae</taxon>
        <taxon>Laccaria</taxon>
    </lineage>
</organism>
<proteinExistence type="predicted"/>